<name>K0J6K1_AMPXN</name>
<keyword evidence="1" id="KW-0812">Transmembrane</keyword>
<gene>
    <name evidence="3" type="ordered locus">AXY_05860</name>
</gene>
<accession>K0J6K1</accession>
<feature type="domain" description="VWFA" evidence="2">
    <location>
        <begin position="209"/>
        <end position="376"/>
    </location>
</feature>
<evidence type="ECO:0000313" key="3">
    <source>
        <dbReference type="EMBL" id="BAM46718.1"/>
    </source>
</evidence>
<keyword evidence="4" id="KW-1185">Reference proteome</keyword>
<dbReference type="InterPro" id="IPR002881">
    <property type="entry name" value="DUF58"/>
</dbReference>
<feature type="transmembrane region" description="Helical" evidence="1">
    <location>
        <begin position="7"/>
        <end position="29"/>
    </location>
</feature>
<dbReference type="Proteomes" id="UP000006294">
    <property type="component" value="Chromosome"/>
</dbReference>
<dbReference type="InterPro" id="IPR002035">
    <property type="entry name" value="VWF_A"/>
</dbReference>
<dbReference type="Pfam" id="PF01882">
    <property type="entry name" value="DUF58"/>
    <property type="match status" value="1"/>
</dbReference>
<evidence type="ECO:0000313" key="4">
    <source>
        <dbReference type="Proteomes" id="UP000006294"/>
    </source>
</evidence>
<dbReference type="InterPro" id="IPR036465">
    <property type="entry name" value="vWFA_dom_sf"/>
</dbReference>
<dbReference type="eggNOG" id="COG1721">
    <property type="taxonomic scope" value="Bacteria"/>
</dbReference>
<dbReference type="Gene3D" id="3.40.50.410">
    <property type="entry name" value="von Willebrand factor, type A domain"/>
    <property type="match status" value="1"/>
</dbReference>
<dbReference type="HOGENOM" id="CLU_048408_0_0_9"/>
<dbReference type="SMART" id="SM00327">
    <property type="entry name" value="VWA"/>
    <property type="match status" value="1"/>
</dbReference>
<organism evidence="3 4">
    <name type="scientific">Amphibacillus xylanus (strain ATCC 51415 / DSM 6626 / JCM 7361 / LMG 17667 / NBRC 15112 / Ep01)</name>
    <dbReference type="NCBI Taxonomy" id="698758"/>
    <lineage>
        <taxon>Bacteria</taxon>
        <taxon>Bacillati</taxon>
        <taxon>Bacillota</taxon>
        <taxon>Bacilli</taxon>
        <taxon>Bacillales</taxon>
        <taxon>Bacillaceae</taxon>
        <taxon>Amphibacillus</taxon>
    </lineage>
</organism>
<keyword evidence="1" id="KW-1133">Transmembrane helix</keyword>
<reference evidence="3 4" key="1">
    <citation type="submission" date="2011-01" db="EMBL/GenBank/DDBJ databases">
        <title>Whole genome sequence of Amphibacillus xylinus NBRC 15112.</title>
        <authorList>
            <person name="Nakazawa H."/>
            <person name="Katano Y."/>
            <person name="Nakamura S."/>
            <person name="Sasagawa M."/>
            <person name="Fukada J."/>
            <person name="Arai T."/>
            <person name="Sasakura N."/>
            <person name="Mochizuki D."/>
            <person name="Hosoyama A."/>
            <person name="Harada K."/>
            <person name="Horikawa H."/>
            <person name="Kato Y."/>
            <person name="Harada T."/>
            <person name="Sasaki K."/>
            <person name="Sekiguchi M."/>
            <person name="Hodoyama M."/>
            <person name="Nishiko R."/>
            <person name="Narita H."/>
            <person name="Hanamaki A."/>
            <person name="Hata C."/>
            <person name="Konno Y."/>
            <person name="Niimura Y."/>
            <person name="Yamazaki S."/>
            <person name="Fujita N."/>
        </authorList>
    </citation>
    <scope>NUCLEOTIDE SEQUENCE [LARGE SCALE GENOMIC DNA]</scope>
    <source>
        <strain evidence="4">ATCC 51415 / DSM 6626 / JCM 7361 / LMG 17667 / NBRC 15112 / Ep01</strain>
    </source>
</reference>
<evidence type="ECO:0000259" key="2">
    <source>
        <dbReference type="SMART" id="SM00327"/>
    </source>
</evidence>
<dbReference type="STRING" id="698758.AXY_05860"/>
<protein>
    <recommendedName>
        <fullName evidence="2">VWFA domain-containing protein</fullName>
    </recommendedName>
</protein>
<dbReference type="PANTHER" id="PTHR33608:SF3">
    <property type="entry name" value="SLR2013 PROTEIN"/>
    <property type="match status" value="1"/>
</dbReference>
<dbReference type="EMBL" id="AP012050">
    <property type="protein sequence ID" value="BAM46718.1"/>
    <property type="molecule type" value="Genomic_DNA"/>
</dbReference>
<evidence type="ECO:0000256" key="1">
    <source>
        <dbReference type="SAM" id="Phobius"/>
    </source>
</evidence>
<keyword evidence="1" id="KW-0472">Membrane</keyword>
<dbReference type="SUPFAM" id="SSF53300">
    <property type="entry name" value="vWA-like"/>
    <property type="match status" value="1"/>
</dbReference>
<dbReference type="KEGG" id="axl:AXY_05860"/>
<sequence>MISFFRFNLIIFASVIVSVLLLSLLDLLFSPNRKQLTLERSLPKQVERHQEESLRLIITNKGDKPAQFIWTDDLPESISTTRPTLTTIEANQTLTIDQPVQANQRGLFPIKNVYLRYQSLFGLWQKQRMFVIENTIKVIPNLSESRDYLSSAQKYLLHEGSKIRKQVSGSGEFAKVRQYVVGDDPRKINWHQSAKLNEMMVNEYEPEHGKQIIIMIDCGRMMGVELEKGNRLERSIEAALTVATAALDHGDYVSVVAFAKDINVYVPPGKGLSHLQTILQAIYSLKVEATESNYLAAVQFIRTEQTKRSMVILFSDVNQFFLDKQTLFLIKQLKKRHLFIGIGIKDEWKQRNIALQPNSIYEAMRKTVAQQIELSNRREMLKWKNLGLDLIEAKADNLAVTTVSYYIDQLNRGVL</sequence>
<proteinExistence type="predicted"/>
<dbReference type="PANTHER" id="PTHR33608">
    <property type="entry name" value="BLL2464 PROTEIN"/>
    <property type="match status" value="1"/>
</dbReference>
<dbReference type="AlphaFoldDB" id="K0J6K1"/>